<reference evidence="3" key="1">
    <citation type="submission" date="2021-01" db="EMBL/GenBank/DDBJ databases">
        <title>Whole genome shotgun sequence of Actinoplanes nipponensis NBRC 14063.</title>
        <authorList>
            <person name="Komaki H."/>
            <person name="Tamura T."/>
        </authorList>
    </citation>
    <scope>NUCLEOTIDE SEQUENCE</scope>
    <source>
        <strain evidence="3">NBRC 14063</strain>
    </source>
</reference>
<feature type="domain" description="Histidine kinase/HSP90-like ATPase" evidence="2">
    <location>
        <begin position="27"/>
        <end position="140"/>
    </location>
</feature>
<evidence type="ECO:0000256" key="1">
    <source>
        <dbReference type="ARBA" id="ARBA00022527"/>
    </source>
</evidence>
<dbReference type="Pfam" id="PF13581">
    <property type="entry name" value="HATPase_c_2"/>
    <property type="match status" value="1"/>
</dbReference>
<evidence type="ECO:0000259" key="2">
    <source>
        <dbReference type="Pfam" id="PF13581"/>
    </source>
</evidence>
<dbReference type="RefSeq" id="WP_203765273.1">
    <property type="nucleotide sequence ID" value="NZ_BAAAYJ010000109.1"/>
</dbReference>
<accession>A0A919JD07</accession>
<name>A0A919JD07_9ACTN</name>
<protein>
    <recommendedName>
        <fullName evidence="2">Histidine kinase/HSP90-like ATPase domain-containing protein</fullName>
    </recommendedName>
</protein>
<keyword evidence="4" id="KW-1185">Reference proteome</keyword>
<keyword evidence="1" id="KW-0418">Kinase</keyword>
<evidence type="ECO:0000313" key="3">
    <source>
        <dbReference type="EMBL" id="GIE47327.1"/>
    </source>
</evidence>
<dbReference type="InterPro" id="IPR050267">
    <property type="entry name" value="Anti-sigma-factor_SerPK"/>
</dbReference>
<evidence type="ECO:0000313" key="4">
    <source>
        <dbReference type="Proteomes" id="UP000647172"/>
    </source>
</evidence>
<dbReference type="Proteomes" id="UP000647172">
    <property type="component" value="Unassembled WGS sequence"/>
</dbReference>
<dbReference type="EMBL" id="BOMQ01000011">
    <property type="protein sequence ID" value="GIE47327.1"/>
    <property type="molecule type" value="Genomic_DNA"/>
</dbReference>
<dbReference type="GO" id="GO:0004674">
    <property type="term" value="F:protein serine/threonine kinase activity"/>
    <property type="evidence" value="ECO:0007669"/>
    <property type="project" value="UniProtKB-KW"/>
</dbReference>
<dbReference type="PANTHER" id="PTHR35526:SF3">
    <property type="entry name" value="ANTI-SIGMA-F FACTOR RSBW"/>
    <property type="match status" value="1"/>
</dbReference>
<sequence length="148" mass="16392">MPELPESIRSPATAAVVPLLERTFDRNALTLIRRELGRYGRAAGLNDRLLSNLILAVNEITTNAVRHGGGVGHLRLWQDGTSLWCAIEDQGPGISAELLERSYRRQPGYVGGHGLWLTRHICDAVDIQAIWPRGTCVTLRYERPAKLG</sequence>
<dbReference type="SUPFAM" id="SSF55874">
    <property type="entry name" value="ATPase domain of HSP90 chaperone/DNA topoisomerase II/histidine kinase"/>
    <property type="match status" value="1"/>
</dbReference>
<dbReference type="InterPro" id="IPR003594">
    <property type="entry name" value="HATPase_dom"/>
</dbReference>
<dbReference type="CDD" id="cd16936">
    <property type="entry name" value="HATPase_RsbW-like"/>
    <property type="match status" value="1"/>
</dbReference>
<dbReference type="InterPro" id="IPR036890">
    <property type="entry name" value="HATPase_C_sf"/>
</dbReference>
<comment type="caution">
    <text evidence="3">The sequence shown here is derived from an EMBL/GenBank/DDBJ whole genome shotgun (WGS) entry which is preliminary data.</text>
</comment>
<gene>
    <name evidence="3" type="ORF">Ani05nite_08610</name>
</gene>
<keyword evidence="1" id="KW-0723">Serine/threonine-protein kinase</keyword>
<dbReference type="Gene3D" id="3.30.565.10">
    <property type="entry name" value="Histidine kinase-like ATPase, C-terminal domain"/>
    <property type="match status" value="1"/>
</dbReference>
<dbReference type="PANTHER" id="PTHR35526">
    <property type="entry name" value="ANTI-SIGMA-F FACTOR RSBW-RELATED"/>
    <property type="match status" value="1"/>
</dbReference>
<dbReference type="AlphaFoldDB" id="A0A919JD07"/>
<organism evidence="3 4">
    <name type="scientific">Actinoplanes nipponensis</name>
    <dbReference type="NCBI Taxonomy" id="135950"/>
    <lineage>
        <taxon>Bacteria</taxon>
        <taxon>Bacillati</taxon>
        <taxon>Actinomycetota</taxon>
        <taxon>Actinomycetes</taxon>
        <taxon>Micromonosporales</taxon>
        <taxon>Micromonosporaceae</taxon>
        <taxon>Actinoplanes</taxon>
    </lineage>
</organism>
<keyword evidence="1" id="KW-0808">Transferase</keyword>
<proteinExistence type="predicted"/>